<sequence>MKLQLPQKTVLHSFPSFNLSKTHHSIWKCIAEGRQNYLFKLPQDQTKKEGSEGKKRAKDFFDLPPQREDSFRDVVCEPPKYKTLFKDDRCQNSTLTIFAPG</sequence>
<comment type="caution">
    <text evidence="2">The sequence shown here is derived from an EMBL/GenBank/DDBJ whole genome shotgun (WGS) entry which is preliminary data.</text>
</comment>
<gene>
    <name evidence="2" type="ORF">CDAR_246821</name>
</gene>
<keyword evidence="3" id="KW-1185">Reference proteome</keyword>
<evidence type="ECO:0000313" key="2">
    <source>
        <dbReference type="EMBL" id="GIY55973.1"/>
    </source>
</evidence>
<dbReference type="Proteomes" id="UP001054837">
    <property type="component" value="Unassembled WGS sequence"/>
</dbReference>
<protein>
    <submittedName>
        <fullName evidence="2">Uncharacterized protein</fullName>
    </submittedName>
</protein>
<name>A0AAV4UDW6_9ARAC</name>
<feature type="region of interest" description="Disordered" evidence="1">
    <location>
        <begin position="44"/>
        <end position="64"/>
    </location>
</feature>
<dbReference type="AlphaFoldDB" id="A0AAV4UDW6"/>
<proteinExistence type="predicted"/>
<evidence type="ECO:0000256" key="1">
    <source>
        <dbReference type="SAM" id="MobiDB-lite"/>
    </source>
</evidence>
<accession>A0AAV4UDW6</accession>
<evidence type="ECO:0000313" key="3">
    <source>
        <dbReference type="Proteomes" id="UP001054837"/>
    </source>
</evidence>
<organism evidence="2 3">
    <name type="scientific">Caerostris darwini</name>
    <dbReference type="NCBI Taxonomy" id="1538125"/>
    <lineage>
        <taxon>Eukaryota</taxon>
        <taxon>Metazoa</taxon>
        <taxon>Ecdysozoa</taxon>
        <taxon>Arthropoda</taxon>
        <taxon>Chelicerata</taxon>
        <taxon>Arachnida</taxon>
        <taxon>Araneae</taxon>
        <taxon>Araneomorphae</taxon>
        <taxon>Entelegynae</taxon>
        <taxon>Araneoidea</taxon>
        <taxon>Araneidae</taxon>
        <taxon>Caerostris</taxon>
    </lineage>
</organism>
<feature type="compositionally biased region" description="Basic and acidic residues" evidence="1">
    <location>
        <begin position="45"/>
        <end position="64"/>
    </location>
</feature>
<reference evidence="2 3" key="1">
    <citation type="submission" date="2021-06" db="EMBL/GenBank/DDBJ databases">
        <title>Caerostris darwini draft genome.</title>
        <authorList>
            <person name="Kono N."/>
            <person name="Arakawa K."/>
        </authorList>
    </citation>
    <scope>NUCLEOTIDE SEQUENCE [LARGE SCALE GENOMIC DNA]</scope>
</reference>
<dbReference type="EMBL" id="BPLQ01011147">
    <property type="protein sequence ID" value="GIY55973.1"/>
    <property type="molecule type" value="Genomic_DNA"/>
</dbReference>